<name>A0A3D9UIX5_9MICO</name>
<dbReference type="Gene3D" id="3.50.50.60">
    <property type="entry name" value="FAD/NAD(P)-binding domain"/>
    <property type="match status" value="1"/>
</dbReference>
<reference evidence="2 3" key="1">
    <citation type="submission" date="2018-08" db="EMBL/GenBank/DDBJ databases">
        <title>Sequencing the genomes of 1000 actinobacteria strains.</title>
        <authorList>
            <person name="Klenk H.-P."/>
        </authorList>
    </citation>
    <scope>NUCLEOTIDE SEQUENCE [LARGE SCALE GENOMIC DNA]</scope>
    <source>
        <strain evidence="2 3">DSM 22967</strain>
    </source>
</reference>
<gene>
    <name evidence="2" type="ORF">DFJ65_0190</name>
</gene>
<dbReference type="EMBL" id="QTUA01000001">
    <property type="protein sequence ID" value="REF29256.1"/>
    <property type="molecule type" value="Genomic_DNA"/>
</dbReference>
<organism evidence="2 3">
    <name type="scientific">Calidifontibacter indicus</name>
    <dbReference type="NCBI Taxonomy" id="419650"/>
    <lineage>
        <taxon>Bacteria</taxon>
        <taxon>Bacillati</taxon>
        <taxon>Actinomycetota</taxon>
        <taxon>Actinomycetes</taxon>
        <taxon>Micrococcales</taxon>
        <taxon>Dermacoccaceae</taxon>
        <taxon>Calidifontibacter</taxon>
    </lineage>
</organism>
<dbReference type="PANTHER" id="PTHR42841">
    <property type="entry name" value="AMINE OXIDASE"/>
    <property type="match status" value="1"/>
</dbReference>
<dbReference type="OrthoDB" id="9767561at2"/>
<keyword evidence="3" id="KW-1185">Reference proteome</keyword>
<dbReference type="InterPro" id="IPR002937">
    <property type="entry name" value="Amino_oxidase"/>
</dbReference>
<dbReference type="AlphaFoldDB" id="A0A3D9UIX5"/>
<protein>
    <submittedName>
        <fullName evidence="2">Flavin-dependent amine oxidoreductase</fullName>
    </submittedName>
</protein>
<dbReference type="PRINTS" id="PR00419">
    <property type="entry name" value="ADXRDTASE"/>
</dbReference>
<feature type="domain" description="Amine oxidase" evidence="1">
    <location>
        <begin position="15"/>
        <end position="408"/>
    </location>
</feature>
<dbReference type="GO" id="GO:0016491">
    <property type="term" value="F:oxidoreductase activity"/>
    <property type="evidence" value="ECO:0007669"/>
    <property type="project" value="InterPro"/>
</dbReference>
<proteinExistence type="predicted"/>
<sequence>MSPTTHDVVVIGAGLAGLQCAQRLAGAGVDVHVLEADDHVGGRVSTDVVDGHLCDRGFQVLNPSYPRVRHDIDVDALGLSRFGRGVEVVRDTGRVALVDPTRKPGALGSMVRSGYLTPGQLSGLVRWAAPALGPVGRLVRDERTWAKSLDDAGLHGGLRTEVVERFVAGVVLDGDGSSSAAFVRLLVRSFILATPGLPRDGMRALPQQIVAELGDCVTTGVRVTAVDQRSDHVTIRTAAESVTARKVVVAVGPQHLADLVDLPAPQTKGLVTWWFSSKERPDSSDMLVLDARTDAAGFVNTAVVSNAAPSYAPAGRHLIQATAVDALGVPSDAEVVRRLGSMYDCRAQDWDLLVRHDIPHALPAQPAPIEMRKPVRAGDHVFVAGDHRDTASIQGALASGTRAAREVLADLGAGG</sequence>
<dbReference type="RefSeq" id="WP_115921392.1">
    <property type="nucleotide sequence ID" value="NZ_QTUA01000001.1"/>
</dbReference>
<dbReference type="Proteomes" id="UP000256253">
    <property type="component" value="Unassembled WGS sequence"/>
</dbReference>
<dbReference type="Pfam" id="PF01593">
    <property type="entry name" value="Amino_oxidase"/>
    <property type="match status" value="1"/>
</dbReference>
<evidence type="ECO:0000259" key="1">
    <source>
        <dbReference type="Pfam" id="PF01593"/>
    </source>
</evidence>
<evidence type="ECO:0000313" key="3">
    <source>
        <dbReference type="Proteomes" id="UP000256253"/>
    </source>
</evidence>
<evidence type="ECO:0000313" key="2">
    <source>
        <dbReference type="EMBL" id="REF29256.1"/>
    </source>
</evidence>
<dbReference type="SUPFAM" id="SSF51905">
    <property type="entry name" value="FAD/NAD(P)-binding domain"/>
    <property type="match status" value="1"/>
</dbReference>
<dbReference type="InterPro" id="IPR036188">
    <property type="entry name" value="FAD/NAD-bd_sf"/>
</dbReference>
<accession>A0A3D9UIX5</accession>
<comment type="caution">
    <text evidence="2">The sequence shown here is derived from an EMBL/GenBank/DDBJ whole genome shotgun (WGS) entry which is preliminary data.</text>
</comment>